<evidence type="ECO:0000256" key="12">
    <source>
        <dbReference type="ARBA" id="ARBA00025527"/>
    </source>
</evidence>
<dbReference type="GO" id="GO:0006565">
    <property type="term" value="P:L-serine catabolic process"/>
    <property type="evidence" value="ECO:0007669"/>
    <property type="project" value="TreeGrafter"/>
</dbReference>
<dbReference type="CDD" id="cd04906">
    <property type="entry name" value="ACT_ThrD-I_1"/>
    <property type="match status" value="1"/>
</dbReference>
<dbReference type="Gene3D" id="3.40.50.1100">
    <property type="match status" value="2"/>
</dbReference>
<feature type="domain" description="ACT-like" evidence="14">
    <location>
        <begin position="327"/>
        <end position="400"/>
    </location>
</feature>
<evidence type="ECO:0000256" key="4">
    <source>
        <dbReference type="ARBA" id="ARBA00010869"/>
    </source>
</evidence>
<dbReference type="NCBIfam" id="TIGR01124">
    <property type="entry name" value="ilvA_2Cterm"/>
    <property type="match status" value="1"/>
</dbReference>
<dbReference type="GO" id="GO:0003941">
    <property type="term" value="F:L-serine ammonia-lyase activity"/>
    <property type="evidence" value="ECO:0007669"/>
    <property type="project" value="TreeGrafter"/>
</dbReference>
<dbReference type="EMBL" id="CP010552">
    <property type="protein sequence ID" value="ALE51907.1"/>
    <property type="molecule type" value="Genomic_DNA"/>
</dbReference>
<dbReference type="SUPFAM" id="SSF53686">
    <property type="entry name" value="Tryptophan synthase beta subunit-like PLP-dependent enzymes"/>
    <property type="match status" value="1"/>
</dbReference>
<dbReference type="InterPro" id="IPR038110">
    <property type="entry name" value="TD_ACT-like_sf"/>
</dbReference>
<proteinExistence type="inferred from homology"/>
<dbReference type="InterPro" id="IPR005787">
    <property type="entry name" value="Thr_deHydtase_biosynth"/>
</dbReference>
<sequence>MHSIVKLADTTRVYDVATVTPLSHAHQLSERLENDIYLKREDELSIHAFKLRGAYQKISSLTAEQAAKGVVASSAGNHAQGVALSAKKLGIDSVIVMPLSTPKIKVNAVEQLGGKVVLHGDVYDDAYQYAKQLEKQQDLVFIHPYDDIEVMAGQATIAKELLDQLSTIDMVFIPVGGGGLIAGMATYLKHYAPQIRVIGVEPQDSPTLYEALKQNKRVILPEVGRFADGVAVRQIGEKTFEIAKQVVDEVILVSNDEICAAIKDIYEDVRSISEPAGALATAGIKKYVKQHNVQGKNLVAVVSGANVNFDRLRYISERADIGEHNEAIIAVTIDEKPGSFLKFCQMLEDHSITEFNYRYGSDSQARIFVGVSLSEGLSEKQALLDRLSGSFDVLDMSDNSIAKTHIRYMVGGRSNCEHEVLYRFEFPERPGALLNFLKKVGSHWNITLFHYRNHGADFGRVLIGLQAQDVTQLEQSFNELGYFYQNETDNKAYQYFL</sequence>
<evidence type="ECO:0000313" key="16">
    <source>
        <dbReference type="Proteomes" id="UP000058020"/>
    </source>
</evidence>
<comment type="catalytic activity">
    <reaction evidence="1 13">
        <text>L-threonine = 2-oxobutanoate + NH4(+)</text>
        <dbReference type="Rhea" id="RHEA:22108"/>
        <dbReference type="ChEBI" id="CHEBI:16763"/>
        <dbReference type="ChEBI" id="CHEBI:28938"/>
        <dbReference type="ChEBI" id="CHEBI:57926"/>
        <dbReference type="EC" id="4.3.1.19"/>
    </reaction>
</comment>
<keyword evidence="16" id="KW-1185">Reference proteome</keyword>
<dbReference type="GO" id="GO:0004794">
    <property type="term" value="F:threonine deaminase activity"/>
    <property type="evidence" value="ECO:0007669"/>
    <property type="project" value="UniProtKB-UniRule"/>
</dbReference>
<comment type="cofactor">
    <cofactor evidence="2 13">
        <name>pyridoxal 5'-phosphate</name>
        <dbReference type="ChEBI" id="CHEBI:597326"/>
    </cofactor>
</comment>
<dbReference type="KEGG" id="tho:SP60_00750"/>
<dbReference type="OrthoDB" id="9811476at2"/>
<keyword evidence="9 13" id="KW-0663">Pyridoxal phosphate</keyword>
<dbReference type="FunFam" id="3.40.50.1100:FF:000005">
    <property type="entry name" value="Threonine dehydratase catabolic"/>
    <property type="match status" value="1"/>
</dbReference>
<evidence type="ECO:0000256" key="9">
    <source>
        <dbReference type="ARBA" id="ARBA00022898"/>
    </source>
</evidence>
<evidence type="ECO:0000256" key="10">
    <source>
        <dbReference type="ARBA" id="ARBA00023239"/>
    </source>
</evidence>
<dbReference type="UniPathway" id="UPA00047">
    <property type="reaction ID" value="UER00054"/>
</dbReference>
<dbReference type="PROSITE" id="PS51672">
    <property type="entry name" value="ACT_LIKE"/>
    <property type="match status" value="2"/>
</dbReference>
<comment type="similarity">
    <text evidence="4 13">Belongs to the serine/threonine dehydratase family.</text>
</comment>
<dbReference type="InterPro" id="IPR050147">
    <property type="entry name" value="Ser/Thr_Dehydratase"/>
</dbReference>
<gene>
    <name evidence="13" type="primary">ilvA</name>
    <name evidence="15" type="ORF">SP60_00750</name>
</gene>
<dbReference type="CDD" id="cd04907">
    <property type="entry name" value="ACT_ThrD-I_2"/>
    <property type="match status" value="1"/>
</dbReference>
<evidence type="ECO:0000256" key="7">
    <source>
        <dbReference type="ARBA" id="ARBA00022624"/>
    </source>
</evidence>
<evidence type="ECO:0000256" key="5">
    <source>
        <dbReference type="ARBA" id="ARBA00011881"/>
    </source>
</evidence>
<dbReference type="Proteomes" id="UP000058020">
    <property type="component" value="Chromosome"/>
</dbReference>
<keyword evidence="8" id="KW-0677">Repeat</keyword>
<comment type="function">
    <text evidence="12 13">Catalyzes the anaerobic formation of alpha-ketobutyrate and ammonia from threonine in a two-step reaction. The first step involved a dehydration of threonine and a production of enamine intermediates (aminocrotonate), which tautomerizes to its imine form (iminobutyrate). Both intermediates are unstable and short-lived. The second step is the nonenzymatic hydrolysis of the enamine/imine intermediates to form 2-ketobutyrate and free ammonia. In the low water environment of the cell, the second step is accelerated by RidA.</text>
</comment>
<evidence type="ECO:0000313" key="15">
    <source>
        <dbReference type="EMBL" id="ALE51907.1"/>
    </source>
</evidence>
<dbReference type="InterPro" id="IPR001926">
    <property type="entry name" value="TrpB-like_PALP"/>
</dbReference>
<dbReference type="PANTHER" id="PTHR48078:SF11">
    <property type="entry name" value="THREONINE DEHYDRATASE, MITOCHONDRIAL"/>
    <property type="match status" value="1"/>
</dbReference>
<organism evidence="15 16">
    <name type="scientific">Candidatus Thioglobus autotrophicus</name>
    <dbReference type="NCBI Taxonomy" id="1705394"/>
    <lineage>
        <taxon>Bacteria</taxon>
        <taxon>Pseudomonadati</taxon>
        <taxon>Pseudomonadota</taxon>
        <taxon>Gammaproteobacteria</taxon>
        <taxon>Candidatus Pseudothioglobaceae</taxon>
        <taxon>Candidatus Thioglobus</taxon>
    </lineage>
</organism>
<evidence type="ECO:0000256" key="8">
    <source>
        <dbReference type="ARBA" id="ARBA00022737"/>
    </source>
</evidence>
<dbReference type="FunFam" id="3.40.50.1100:FF:000007">
    <property type="entry name" value="L-threonine dehydratase catabolic TdcB"/>
    <property type="match status" value="1"/>
</dbReference>
<name>A0A0M4NSS3_9GAMM</name>
<evidence type="ECO:0000256" key="11">
    <source>
        <dbReference type="ARBA" id="ARBA00023304"/>
    </source>
</evidence>
<dbReference type="PANTHER" id="PTHR48078">
    <property type="entry name" value="THREONINE DEHYDRATASE, MITOCHONDRIAL-RELATED"/>
    <property type="match status" value="1"/>
</dbReference>
<comment type="pathway">
    <text evidence="3 13">Amino-acid biosynthesis; L-isoleucine biosynthesis; 2-oxobutanoate from L-threonine: step 1/1.</text>
</comment>
<comment type="subunit">
    <text evidence="5 13">Homotetramer.</text>
</comment>
<dbReference type="Pfam" id="PF00291">
    <property type="entry name" value="PALP"/>
    <property type="match status" value="1"/>
</dbReference>
<dbReference type="Gene3D" id="3.40.1020.10">
    <property type="entry name" value="Biosynthetic Threonine Deaminase, Domain 3"/>
    <property type="match status" value="1"/>
</dbReference>
<dbReference type="FunFam" id="3.40.1020.10:FF:000001">
    <property type="entry name" value="L-threonine dehydratase"/>
    <property type="match status" value="1"/>
</dbReference>
<dbReference type="SUPFAM" id="SSF55021">
    <property type="entry name" value="ACT-like"/>
    <property type="match status" value="1"/>
</dbReference>
<dbReference type="STRING" id="1705394.SP60_00750"/>
<reference evidence="15 16" key="1">
    <citation type="journal article" date="2015" name="Genome Announc.">
        <title>Genome Sequence of 'Candidatus Thioglobus autotrophica' Strain EF1, a Chemoautotroph from the SUP05 Clade of Marine Gammaproteobacteria.</title>
        <authorList>
            <person name="Shah V."/>
            <person name="Morris R.M."/>
        </authorList>
    </citation>
    <scope>NUCLEOTIDE SEQUENCE [LARGE SCALE GENOMIC DNA]</scope>
    <source>
        <strain evidence="15 16">EF1</strain>
    </source>
</reference>
<accession>A0A0M4NSS3</accession>
<keyword evidence="11 13" id="KW-0100">Branched-chain amino acid biosynthesis</keyword>
<dbReference type="GO" id="GO:0009097">
    <property type="term" value="P:isoleucine biosynthetic process"/>
    <property type="evidence" value="ECO:0007669"/>
    <property type="project" value="UniProtKB-UniRule"/>
</dbReference>
<evidence type="ECO:0000256" key="6">
    <source>
        <dbReference type="ARBA" id="ARBA00022605"/>
    </source>
</evidence>
<evidence type="ECO:0000256" key="2">
    <source>
        <dbReference type="ARBA" id="ARBA00001933"/>
    </source>
</evidence>
<evidence type="ECO:0000256" key="3">
    <source>
        <dbReference type="ARBA" id="ARBA00004810"/>
    </source>
</evidence>
<evidence type="ECO:0000256" key="13">
    <source>
        <dbReference type="RuleBase" id="RU362012"/>
    </source>
</evidence>
<dbReference type="AlphaFoldDB" id="A0A0M4NSS3"/>
<dbReference type="InterPro" id="IPR001721">
    <property type="entry name" value="TD_ACT-like"/>
</dbReference>
<dbReference type="PATRIC" id="fig|1705394.5.peg.150"/>
<dbReference type="GO" id="GO:0030170">
    <property type="term" value="F:pyridoxal phosphate binding"/>
    <property type="evidence" value="ECO:0007669"/>
    <property type="project" value="UniProtKB-ARBA"/>
</dbReference>
<evidence type="ECO:0000256" key="1">
    <source>
        <dbReference type="ARBA" id="ARBA00001274"/>
    </source>
</evidence>
<dbReference type="NCBIfam" id="NF006674">
    <property type="entry name" value="PRK09224.1"/>
    <property type="match status" value="1"/>
</dbReference>
<dbReference type="InterPro" id="IPR045865">
    <property type="entry name" value="ACT-like_dom_sf"/>
</dbReference>
<dbReference type="Pfam" id="PF00585">
    <property type="entry name" value="Thr_dehydrat_C"/>
    <property type="match status" value="2"/>
</dbReference>
<evidence type="ECO:0000259" key="14">
    <source>
        <dbReference type="PROSITE" id="PS51672"/>
    </source>
</evidence>
<protein>
    <recommendedName>
        <fullName evidence="13">L-threonine dehydratase</fullName>
        <ecNumber evidence="13">4.3.1.19</ecNumber>
    </recommendedName>
    <alternativeName>
        <fullName evidence="13">Threonine deaminase</fullName>
    </alternativeName>
</protein>
<dbReference type="CDD" id="cd01562">
    <property type="entry name" value="Thr-dehyd"/>
    <property type="match status" value="1"/>
</dbReference>
<keyword evidence="10 13" id="KW-0456">Lyase</keyword>
<dbReference type="RefSeq" id="WP_053950823.1">
    <property type="nucleotide sequence ID" value="NZ_CP010552.1"/>
</dbReference>
<keyword evidence="6 13" id="KW-0028">Amino-acid biosynthesis</keyword>
<dbReference type="InterPro" id="IPR036052">
    <property type="entry name" value="TrpB-like_PALP_sf"/>
</dbReference>
<keyword evidence="7 13" id="KW-0412">Isoleucine biosynthesis</keyword>
<dbReference type="GO" id="GO:0006567">
    <property type="term" value="P:L-threonine catabolic process"/>
    <property type="evidence" value="ECO:0007669"/>
    <property type="project" value="TreeGrafter"/>
</dbReference>
<feature type="domain" description="ACT-like" evidence="14">
    <location>
        <begin position="420"/>
        <end position="489"/>
    </location>
</feature>
<dbReference type="EC" id="4.3.1.19" evidence="13"/>